<dbReference type="EMBL" id="JACWEZ010000019">
    <property type="protein sequence ID" value="MBD1224514.1"/>
    <property type="molecule type" value="Genomic_DNA"/>
</dbReference>
<proteinExistence type="predicted"/>
<evidence type="ECO:0000313" key="5">
    <source>
        <dbReference type="Proteomes" id="UP000621631"/>
    </source>
</evidence>
<organism evidence="2 4">
    <name type="scientific">Virgibacillus halodenitrificans</name>
    <name type="common">Bacillus halodenitrificans</name>
    <dbReference type="NCBI Taxonomy" id="1482"/>
    <lineage>
        <taxon>Bacteria</taxon>
        <taxon>Bacillati</taxon>
        <taxon>Bacillota</taxon>
        <taxon>Bacilli</taxon>
        <taxon>Bacillales</taxon>
        <taxon>Bacillaceae</taxon>
        <taxon>Virgibacillus</taxon>
    </lineage>
</organism>
<dbReference type="RefSeq" id="WP_019378721.1">
    <property type="nucleotide sequence ID" value="NZ_CP017962.1"/>
</dbReference>
<evidence type="ECO:0000313" key="3">
    <source>
        <dbReference type="EMBL" id="MBD1224514.1"/>
    </source>
</evidence>
<dbReference type="EMBL" id="CP017962">
    <property type="protein sequence ID" value="APC47928.1"/>
    <property type="molecule type" value="Genomic_DNA"/>
</dbReference>
<dbReference type="Proteomes" id="UP000182945">
    <property type="component" value="Chromosome"/>
</dbReference>
<dbReference type="KEGG" id="vhl:BME96_06970"/>
<dbReference type="AlphaFoldDB" id="A0AAC9IZE0"/>
<feature type="region of interest" description="Disordered" evidence="1">
    <location>
        <begin position="99"/>
        <end position="142"/>
    </location>
</feature>
<feature type="compositionally biased region" description="Basic and acidic residues" evidence="1">
    <location>
        <begin position="118"/>
        <end position="142"/>
    </location>
</feature>
<feature type="region of interest" description="Disordered" evidence="1">
    <location>
        <begin position="1"/>
        <end position="28"/>
    </location>
</feature>
<evidence type="ECO:0000313" key="4">
    <source>
        <dbReference type="Proteomes" id="UP000182945"/>
    </source>
</evidence>
<dbReference type="InterPro" id="IPR049646">
    <property type="entry name" value="GvpT/GvpP-like"/>
</dbReference>
<evidence type="ECO:0000256" key="1">
    <source>
        <dbReference type="SAM" id="MobiDB-lite"/>
    </source>
</evidence>
<evidence type="ECO:0000313" key="2">
    <source>
        <dbReference type="EMBL" id="APC47928.1"/>
    </source>
</evidence>
<protein>
    <submittedName>
        <fullName evidence="3">Gas vesicle protein GvpP</fullName>
    </submittedName>
</protein>
<reference evidence="2 4" key="1">
    <citation type="submission" date="2016-11" db="EMBL/GenBank/DDBJ databases">
        <title>Complete genome sequencing of Virgibacillus halodenitrificans PDB-F2.</title>
        <authorList>
            <person name="Sun Z."/>
            <person name="Zhou Y."/>
            <person name="Li H."/>
        </authorList>
    </citation>
    <scope>NUCLEOTIDE SEQUENCE [LARGE SCALE GENOMIC DNA]</scope>
    <source>
        <strain evidence="2 4">PDB-F2</strain>
    </source>
</reference>
<dbReference type="Proteomes" id="UP000621631">
    <property type="component" value="Unassembled WGS sequence"/>
</dbReference>
<keyword evidence="5" id="KW-1185">Reference proteome</keyword>
<reference evidence="3 5" key="2">
    <citation type="submission" date="2020-09" db="EMBL/GenBank/DDBJ databases">
        <title>Draft Genome Sequences of Oil-Oxidizing Bacteria Halomonas titanicae, Marinobacter lutaoensis, and Virgibacillus halodenitrificans Isolated from Highly Saline Environments.</title>
        <authorList>
            <person name="Grouzdev D.S."/>
            <person name="Sokolova D.S."/>
            <person name="Semenova E.M."/>
            <person name="Borzenkov I.A."/>
            <person name="Bidzhieva S.K."/>
            <person name="Poltaraus A.B."/>
            <person name="Nazina T.N."/>
        </authorList>
    </citation>
    <scope>NUCLEOTIDE SEQUENCE [LARGE SCALE GENOMIC DNA]</scope>
    <source>
        <strain evidence="3 5">VKM B-3472D</strain>
    </source>
</reference>
<accession>A0AAC9IZE0</accession>
<dbReference type="NCBIfam" id="NF041669">
    <property type="entry name" value="GvpT"/>
    <property type="match status" value="1"/>
</dbReference>
<dbReference type="GeneID" id="71514124"/>
<name>A0AAC9IZE0_VIRHA</name>
<feature type="compositionally biased region" description="Acidic residues" evidence="1">
    <location>
        <begin position="1"/>
        <end position="10"/>
    </location>
</feature>
<sequence length="161" mass="17725">MADESLETESDNQSNEVTSQNNQSDEKYKNGLYPAVIGGVVGAGVGLLASPEVSKKVAGRIGQSEVLQSAGRELRRTAQEMVTEQAMIMLKQSATSSLSKYQQKLLGESQETSPSNKQNKESSSEDGDDRYQELKQENKELNDNLERIEDKLNTLLKALDK</sequence>
<gene>
    <name evidence="2" type="ORF">BME96_06970</name>
    <name evidence="3" type="ORF">IC602_18015</name>
</gene>
<feature type="compositionally biased region" description="Polar residues" evidence="1">
    <location>
        <begin position="11"/>
        <end position="23"/>
    </location>
</feature>